<dbReference type="EMBL" id="JXTC01000442">
    <property type="protein sequence ID" value="PON53615.1"/>
    <property type="molecule type" value="Genomic_DNA"/>
</dbReference>
<protein>
    <submittedName>
        <fullName evidence="1">Uncharacterized protein</fullName>
    </submittedName>
</protein>
<comment type="caution">
    <text evidence="1">The sequence shown here is derived from an EMBL/GenBank/DDBJ whole genome shotgun (WGS) entry which is preliminary data.</text>
</comment>
<gene>
    <name evidence="1" type="ORF">TorRG33x02_304870</name>
</gene>
<sequence>MARVFTQGSKRVDPKVEVEIVRSVSQASQLSASESTVHPVSSPVDRRHIISLTSIFDPQIRHEISPKLIRFGCM</sequence>
<dbReference type="AlphaFoldDB" id="A0A2P5BXU9"/>
<organism evidence="1 2">
    <name type="scientific">Trema orientale</name>
    <name type="common">Charcoal tree</name>
    <name type="synonym">Celtis orientalis</name>
    <dbReference type="NCBI Taxonomy" id="63057"/>
    <lineage>
        <taxon>Eukaryota</taxon>
        <taxon>Viridiplantae</taxon>
        <taxon>Streptophyta</taxon>
        <taxon>Embryophyta</taxon>
        <taxon>Tracheophyta</taxon>
        <taxon>Spermatophyta</taxon>
        <taxon>Magnoliopsida</taxon>
        <taxon>eudicotyledons</taxon>
        <taxon>Gunneridae</taxon>
        <taxon>Pentapetalae</taxon>
        <taxon>rosids</taxon>
        <taxon>fabids</taxon>
        <taxon>Rosales</taxon>
        <taxon>Cannabaceae</taxon>
        <taxon>Trema</taxon>
    </lineage>
</organism>
<proteinExistence type="predicted"/>
<keyword evidence="2" id="KW-1185">Reference proteome</keyword>
<evidence type="ECO:0000313" key="2">
    <source>
        <dbReference type="Proteomes" id="UP000237000"/>
    </source>
</evidence>
<reference evidence="2" key="1">
    <citation type="submission" date="2016-06" db="EMBL/GenBank/DDBJ databases">
        <title>Parallel loss of symbiosis genes in relatives of nitrogen-fixing non-legume Parasponia.</title>
        <authorList>
            <person name="Van Velzen R."/>
            <person name="Holmer R."/>
            <person name="Bu F."/>
            <person name="Rutten L."/>
            <person name="Van Zeijl A."/>
            <person name="Liu W."/>
            <person name="Santuari L."/>
            <person name="Cao Q."/>
            <person name="Sharma T."/>
            <person name="Shen D."/>
            <person name="Roswanjaya Y."/>
            <person name="Wardhani T."/>
            <person name="Kalhor M.S."/>
            <person name="Jansen J."/>
            <person name="Van den Hoogen J."/>
            <person name="Gungor B."/>
            <person name="Hartog M."/>
            <person name="Hontelez J."/>
            <person name="Verver J."/>
            <person name="Yang W.-C."/>
            <person name="Schijlen E."/>
            <person name="Repin R."/>
            <person name="Schilthuizen M."/>
            <person name="Schranz E."/>
            <person name="Heidstra R."/>
            <person name="Miyata K."/>
            <person name="Fedorova E."/>
            <person name="Kohlen W."/>
            <person name="Bisseling T."/>
            <person name="Smit S."/>
            <person name="Geurts R."/>
        </authorList>
    </citation>
    <scope>NUCLEOTIDE SEQUENCE [LARGE SCALE GENOMIC DNA]</scope>
    <source>
        <strain evidence="2">cv. RG33-2</strain>
    </source>
</reference>
<dbReference type="InParanoid" id="A0A2P5BXU9"/>
<evidence type="ECO:0000313" key="1">
    <source>
        <dbReference type="EMBL" id="PON53615.1"/>
    </source>
</evidence>
<dbReference type="Proteomes" id="UP000237000">
    <property type="component" value="Unassembled WGS sequence"/>
</dbReference>
<name>A0A2P5BXU9_TREOI</name>
<accession>A0A2P5BXU9</accession>